<dbReference type="PANTHER" id="PTHR33639">
    <property type="entry name" value="THIOL-DISULFIDE OXIDOREDUCTASE DCC"/>
    <property type="match status" value="1"/>
</dbReference>
<evidence type="ECO:0000313" key="3">
    <source>
        <dbReference type="Proteomes" id="UP000031561"/>
    </source>
</evidence>
<accession>A0ABD4T1C2</accession>
<proteinExistence type="predicted"/>
<comment type="caution">
    <text evidence="2">The sequence shown here is derived from an EMBL/GenBank/DDBJ whole genome shotgun (WGS) entry which is preliminary data.</text>
</comment>
<keyword evidence="3" id="KW-1185">Reference proteome</keyword>
<sequence>MRSTQIPHPGSHPADQVSQVRPSLPSGHRPIVFFDGECVMCNGFVDLMLRLDPQAKILLAPLQGKTAQQYLPPQPSNQREWTLYYLTTEGLFDRSEAVLRICGDLDHWMRLFSVFRVIPLPLRDSLYRFVAQHRYDWFGKRDSCRRPTPEDQAHFLP</sequence>
<dbReference type="InterPro" id="IPR007263">
    <property type="entry name" value="DCC1-like"/>
</dbReference>
<name>A0ABD4T1C2_9CYAN</name>
<protein>
    <submittedName>
        <fullName evidence="2">DCC1-like thiol-disulfide oxidoreductase family protein</fullName>
    </submittedName>
</protein>
<feature type="region of interest" description="Disordered" evidence="1">
    <location>
        <begin position="1"/>
        <end position="23"/>
    </location>
</feature>
<dbReference type="PANTHER" id="PTHR33639:SF2">
    <property type="entry name" value="DUF393 DOMAIN-CONTAINING PROTEIN"/>
    <property type="match status" value="1"/>
</dbReference>
<evidence type="ECO:0000256" key="1">
    <source>
        <dbReference type="SAM" id="MobiDB-lite"/>
    </source>
</evidence>
<dbReference type="InterPro" id="IPR052927">
    <property type="entry name" value="DCC_oxidoreductase"/>
</dbReference>
<dbReference type="Pfam" id="PF04134">
    <property type="entry name" value="DCC1-like"/>
    <property type="match status" value="1"/>
</dbReference>
<dbReference type="AlphaFoldDB" id="A0ABD4T1C2"/>
<dbReference type="RefSeq" id="WP_166281428.1">
    <property type="nucleotide sequence ID" value="NZ_JTHE03000043.1"/>
</dbReference>
<evidence type="ECO:0000313" key="2">
    <source>
        <dbReference type="EMBL" id="MCM1982566.1"/>
    </source>
</evidence>
<dbReference type="Proteomes" id="UP000031561">
    <property type="component" value="Unassembled WGS sequence"/>
</dbReference>
<dbReference type="EMBL" id="JTHE03000043">
    <property type="protein sequence ID" value="MCM1982566.1"/>
    <property type="molecule type" value="Genomic_DNA"/>
</dbReference>
<reference evidence="2 3" key="1">
    <citation type="journal article" date="2015" name="Genome Announc.">
        <title>Draft Genome Sequence of Filamentous Marine Cyanobacterium Lyngbya confervoides Strain BDU141951.</title>
        <authorList>
            <person name="Chandrababunaidu M.M."/>
            <person name="Sen D."/>
            <person name="Tripathy S."/>
        </authorList>
    </citation>
    <scope>NUCLEOTIDE SEQUENCE [LARGE SCALE GENOMIC DNA]</scope>
    <source>
        <strain evidence="2 3">BDU141951</strain>
    </source>
</reference>
<organism evidence="2 3">
    <name type="scientific">Lyngbya confervoides BDU141951</name>
    <dbReference type="NCBI Taxonomy" id="1574623"/>
    <lineage>
        <taxon>Bacteria</taxon>
        <taxon>Bacillati</taxon>
        <taxon>Cyanobacteriota</taxon>
        <taxon>Cyanophyceae</taxon>
        <taxon>Oscillatoriophycideae</taxon>
        <taxon>Oscillatoriales</taxon>
        <taxon>Microcoleaceae</taxon>
        <taxon>Lyngbya</taxon>
    </lineage>
</organism>
<gene>
    <name evidence="2" type="ORF">QQ91_0006970</name>
</gene>